<evidence type="ECO:0000313" key="2">
    <source>
        <dbReference type="Proteomes" id="UP000019380"/>
    </source>
</evidence>
<name>W6PH44_9BACE</name>
<reference evidence="1 2" key="1">
    <citation type="submission" date="2013-12" db="EMBL/GenBank/DDBJ databases">
        <title>Improved hybrid genome assemblies of Bacteroides xylanisolvens SD CC 1b and Bacteroides xylanisolvens SD CC 2a using Illumina and 454 Sequencing.</title>
        <authorList>
            <person name="Ramaraj T."/>
            <person name="Sundararajan A."/>
            <person name="Mudge J."/>
            <person name="Schilkey F.D."/>
            <person name="Delvecchio V."/>
            <person name="Donlon M."/>
            <person name="Ziemer C."/>
        </authorList>
    </citation>
    <scope>NUCLEOTIDE SEQUENCE [LARGE SCALE GENOMIC DNA]</scope>
</reference>
<comment type="caution">
    <text evidence="1">The sequence shown here is derived from an EMBL/GenBank/DDBJ whole genome shotgun (WGS) entry which is preliminary data.</text>
</comment>
<dbReference type="AlphaFoldDB" id="W6PH44"/>
<protein>
    <submittedName>
        <fullName evidence="1">Uncharacterized protein</fullName>
    </submittedName>
</protein>
<evidence type="ECO:0000313" key="1">
    <source>
        <dbReference type="EMBL" id="CDM03355.1"/>
    </source>
</evidence>
<accession>W6PH44</accession>
<gene>
    <name evidence="1" type="ORF">BN890_9080</name>
</gene>
<sequence length="55" mass="6619">MTAVKLHSWDSIFYICYFLKYNPNKEENNVLFVGYNIPFLNLLSGIRMKWIFLVN</sequence>
<dbReference type="Proteomes" id="UP000019380">
    <property type="component" value="Unassembled WGS sequence"/>
</dbReference>
<organism evidence="1 2">
    <name type="scientific">Bacteroides xylanisolvens SD CC 1b</name>
    <dbReference type="NCBI Taxonomy" id="702447"/>
    <lineage>
        <taxon>Bacteria</taxon>
        <taxon>Pseudomonadati</taxon>
        <taxon>Bacteroidota</taxon>
        <taxon>Bacteroidia</taxon>
        <taxon>Bacteroidales</taxon>
        <taxon>Bacteroidaceae</taxon>
        <taxon>Bacteroides</taxon>
    </lineage>
</organism>
<proteinExistence type="predicted"/>
<dbReference type="EMBL" id="CBXG010000014">
    <property type="protein sequence ID" value="CDM03355.1"/>
    <property type="molecule type" value="Genomic_DNA"/>
</dbReference>